<feature type="compositionally biased region" description="Basic and acidic residues" evidence="4">
    <location>
        <begin position="1111"/>
        <end position="1122"/>
    </location>
</feature>
<feature type="compositionally biased region" description="Acidic residues" evidence="4">
    <location>
        <begin position="1298"/>
        <end position="1307"/>
    </location>
</feature>
<feature type="region of interest" description="Disordered" evidence="4">
    <location>
        <begin position="1577"/>
        <end position="1612"/>
    </location>
</feature>
<dbReference type="Pfam" id="PF24344">
    <property type="entry name" value="PH_23"/>
    <property type="match status" value="1"/>
</dbReference>
<feature type="compositionally biased region" description="Polar residues" evidence="4">
    <location>
        <begin position="1577"/>
        <end position="1608"/>
    </location>
</feature>
<evidence type="ECO:0000313" key="9">
    <source>
        <dbReference type="Proteomes" id="UP001219355"/>
    </source>
</evidence>
<feature type="region of interest" description="Disordered" evidence="4">
    <location>
        <begin position="1"/>
        <end position="545"/>
    </location>
</feature>
<protein>
    <submittedName>
        <fullName evidence="8">Uncharacterized protein</fullName>
    </submittedName>
</protein>
<feature type="domain" description="PH" evidence="7">
    <location>
        <begin position="1352"/>
        <end position="1497"/>
    </location>
</feature>
<accession>A0AAF0IFR4</accession>
<dbReference type="InterPro" id="IPR056416">
    <property type="entry name" value="DH_2_fung"/>
</dbReference>
<feature type="compositionally biased region" description="Low complexity" evidence="4">
    <location>
        <begin position="346"/>
        <end position="355"/>
    </location>
</feature>
<organism evidence="8 9">
    <name type="scientific">Emydomyces testavorans</name>
    <dbReference type="NCBI Taxonomy" id="2070801"/>
    <lineage>
        <taxon>Eukaryota</taxon>
        <taxon>Fungi</taxon>
        <taxon>Dikarya</taxon>
        <taxon>Ascomycota</taxon>
        <taxon>Pezizomycotina</taxon>
        <taxon>Eurotiomycetes</taxon>
        <taxon>Eurotiomycetidae</taxon>
        <taxon>Onygenales</taxon>
        <taxon>Nannizziopsiaceae</taxon>
        <taxon>Emydomyces</taxon>
    </lineage>
</organism>
<feature type="compositionally biased region" description="Basic and acidic residues" evidence="4">
    <location>
        <begin position="250"/>
        <end position="259"/>
    </location>
</feature>
<feature type="compositionally biased region" description="Low complexity" evidence="4">
    <location>
        <begin position="1273"/>
        <end position="1285"/>
    </location>
</feature>
<feature type="region of interest" description="Disordered" evidence="4">
    <location>
        <begin position="1396"/>
        <end position="1419"/>
    </location>
</feature>
<sequence length="1781" mass="194115">MPSPGIQHRPSNRGSAKSPASKPKRVELGEPLGPYDTNTVREKVRKWQQQGGGVVIAPDVGASDEDADKSRGETRPEPKKKGKDKDDKDDGGRTTSREDEEGEEKKKREKKATSCTSGNAPKKRVISDGHWRKDRTPRGSVPPTKVTSRKNPEPPKSYERTKELFERKKEKEGEKPGKSLVNDGIKVYAGPLRSPKPSRGTKASEGSEHSGSSADYKKKNYSPREEKPAMRRKSTKREVRAKYVVNDYPYKSDHSKPFEASDSGSFSGRESRTATPRMKSPTNNARSPKSVSINHVVRESPKKFSKSDLPPIQQSHGSKVEAWLSRTSDPFVDDDDSFVEIPPPLKSSSCRSKASAAEKDADSQEMQPALGERTGSPRRSSKTLRKRQERLSGTDEDDHSKDSTSMHNDRSSSASQSASANLKRSKASKRPKSAETPKMSMLRESVEEALQASSSLNRPISSDGSEVSLAERPPPLTLRRPFPGTGMHRLSTIASVDTLNTTTEPVVEPKRNPNASSRLSKQAEVSESETRDQFDPHSLPGPASTSLKRKLTTHADLMSVLSLPAGRSRSIRSARSIRTNRSRLATATVEDIMRELASDEVKYMRELRTLVGGVIPVLLTSVLSKTDSAIAAGLFRPSAKPNDENNFTRPIVNMGISLEKLKSLHKKIPMDNPDGLLTWAQGAHKVYADYLSAWRLGFQDVVVNLAPPEPDDSSKGPSSDAQSLYAGMSQDENGDVIDGDGERVDVAFLLKRPLVRLKYLAKTFKGLNYIQSSPKAAEMEKKYQLLVTDARRRANEERARLEDEAANNVDATKARDIHTLAVLRAVEVDQSRRVRARDFFDLSLLHSTGQQIDCRVELLLRDNEAERGPGSDLFICEVDGRGRWLLFPPIDHGRVSARNGDSKGEIVVMVRGVPEEGGNWYELLSLKTEDERIGFEWVQMLGLSPVPPKINRSLSFVNRAKQKKWTPPIDIKRSESVVSTRSIIPSPTDIGVPIGEMGMEVKAPVKDDRPTPVINSQDSASLKPSRGSSSPQRTATYDSPETPVKETAIHTPRSLNEAMEMAGGTSPSTLKRSKAKRRSKYGPLSPSSPGSSEGTQTPERDISATAVTPETEIKRNRGESELIARSVSPELKDFKAMKRADKIAKRPIADIARLGRRSLSPVPSLELPAIPKLRKGTPKSTPLSSPVPAEIPVPPSPEPKTPKRRSEKAEPPFLRSESNDQPIYTEDVPVPPPHRSPSPSRSKQSSPSAVTPTFSPWSRHRRTSSPLKHEYEPSTATESTESETSTVEHHAVYSSSETSDEELEGDDIATPLPPINANRVNKVSPPSSLPTLPEGTLSPSNSASQAPYKTVPSQPSKASKAIASIYYWDDKGAWEALYADECSIVVTPGLIEAYEMGPAHSQPRPGTSRGLSESDNGPSLEKPLIALELTPLVPIRRGTALDISIRSPPTSKSKLSFSGNNIMFRSRSPDECDKLYSFINHSRINNPTYIALQNARGPYSNQPTPLTRYNSTRTTKGGRWFSWYGGSSKNSYRAASAPTPSVAGVTESSVGTMSSAFSALKRFGAGSKMFSIAKSTLTSRTGSRGGSLYSTSTRSGSNSNPTSQSNGGEQEASKLAMGGIGLTNAKIRLYCRESASKWRDMGAARLTILPASPAPSPPGTSSNSLQNSTTAPENETTTDGTTTVSPPPAATTGAASPARQLEKRILIHGKAHGQVLLDACLGESCFERVARTGIAVSVWEEFQGVAKEGGVVGGSFKIYMIQMKSEAETAYTFGLVGKLRY</sequence>
<dbReference type="GO" id="GO:0005634">
    <property type="term" value="C:nucleus"/>
    <property type="evidence" value="ECO:0007669"/>
    <property type="project" value="UniProtKB-SubCell"/>
</dbReference>
<feature type="compositionally biased region" description="Polar residues" evidence="4">
    <location>
        <begin position="1318"/>
        <end position="1330"/>
    </location>
</feature>
<feature type="compositionally biased region" description="Low complexity" evidence="4">
    <location>
        <begin position="1082"/>
        <end position="1094"/>
    </location>
</feature>
<feature type="compositionally biased region" description="Basic residues" evidence="4">
    <location>
        <begin position="379"/>
        <end position="388"/>
    </location>
</feature>
<feature type="compositionally biased region" description="Basic and acidic residues" evidence="4">
    <location>
        <begin position="215"/>
        <end position="229"/>
    </location>
</feature>
<proteinExistence type="predicted"/>
<evidence type="ECO:0000256" key="3">
    <source>
        <dbReference type="ARBA" id="ARBA00023242"/>
    </source>
</evidence>
<feature type="compositionally biased region" description="Basic and acidic residues" evidence="4">
    <location>
        <begin position="150"/>
        <end position="177"/>
    </location>
</feature>
<feature type="domain" description="PH" evidence="6">
    <location>
        <begin position="807"/>
        <end position="949"/>
    </location>
</feature>
<feature type="region of interest" description="Disordered" evidence="4">
    <location>
        <begin position="1003"/>
        <end position="1129"/>
    </location>
</feature>
<dbReference type="InterPro" id="IPR056222">
    <property type="entry name" value="PH_23"/>
</dbReference>
<reference evidence="8" key="1">
    <citation type="submission" date="2023-03" db="EMBL/GenBank/DDBJ databases">
        <title>Emydomyces testavorans Genome Sequence.</title>
        <authorList>
            <person name="Hoyer L."/>
        </authorList>
    </citation>
    <scope>NUCLEOTIDE SEQUENCE</scope>
    <source>
        <strain evidence="8">16-2883</strain>
    </source>
</reference>
<comment type="subcellular location">
    <subcellularLocation>
        <location evidence="1">Nucleus</location>
    </subcellularLocation>
</comment>
<dbReference type="GO" id="GO:0035861">
    <property type="term" value="C:site of double-strand break"/>
    <property type="evidence" value="ECO:0007669"/>
    <property type="project" value="TreeGrafter"/>
</dbReference>
<feature type="compositionally biased region" description="Polar residues" evidence="4">
    <location>
        <begin position="1013"/>
        <end position="1039"/>
    </location>
</feature>
<feature type="compositionally biased region" description="Basic residues" evidence="4">
    <location>
        <begin position="1071"/>
        <end position="1080"/>
    </location>
</feature>
<keyword evidence="2" id="KW-0227">DNA damage</keyword>
<name>A0AAF0IFR4_9EURO</name>
<evidence type="ECO:0000256" key="1">
    <source>
        <dbReference type="ARBA" id="ARBA00004123"/>
    </source>
</evidence>
<feature type="compositionally biased region" description="Low complexity" evidence="4">
    <location>
        <begin position="1237"/>
        <end position="1248"/>
    </location>
</feature>
<feature type="compositionally biased region" description="Polar residues" evidence="4">
    <location>
        <begin position="513"/>
        <end position="525"/>
    </location>
</feature>
<dbReference type="PANTHER" id="PTHR23196">
    <property type="entry name" value="PAX TRANSCRIPTION ACTIVATION DOMAIN INTERACTING PROTEIN"/>
    <property type="match status" value="1"/>
</dbReference>
<dbReference type="Proteomes" id="UP001219355">
    <property type="component" value="Chromosome 1"/>
</dbReference>
<feature type="compositionally biased region" description="Polar residues" evidence="4">
    <location>
        <begin position="1337"/>
        <end position="1354"/>
    </location>
</feature>
<keyword evidence="9" id="KW-1185">Reference proteome</keyword>
<evidence type="ECO:0000259" key="7">
    <source>
        <dbReference type="Pfam" id="PF24345"/>
    </source>
</evidence>
<gene>
    <name evidence="8" type="ORF">PRK78_000218</name>
</gene>
<feature type="compositionally biased region" description="Polar residues" evidence="4">
    <location>
        <begin position="451"/>
        <end position="465"/>
    </location>
</feature>
<evidence type="ECO:0000313" key="8">
    <source>
        <dbReference type="EMBL" id="WEW54793.1"/>
    </source>
</evidence>
<feature type="domain" description="DBL homology" evidence="5">
    <location>
        <begin position="585"/>
        <end position="793"/>
    </location>
</feature>
<feature type="compositionally biased region" description="Low complexity" evidence="4">
    <location>
        <begin position="411"/>
        <end position="420"/>
    </location>
</feature>
<feature type="region of interest" description="Disordered" evidence="4">
    <location>
        <begin position="1649"/>
        <end position="1697"/>
    </location>
</feature>
<dbReference type="PANTHER" id="PTHR23196:SF1">
    <property type="entry name" value="PAX-INTERACTING PROTEIN 1"/>
    <property type="match status" value="1"/>
</dbReference>
<dbReference type="Pfam" id="PF24340">
    <property type="entry name" value="DH_2"/>
    <property type="match status" value="1"/>
</dbReference>
<feature type="compositionally biased region" description="Polar residues" evidence="4">
    <location>
        <begin position="280"/>
        <end position="293"/>
    </location>
</feature>
<dbReference type="GO" id="GO:0006974">
    <property type="term" value="P:DNA damage response"/>
    <property type="evidence" value="ECO:0007669"/>
    <property type="project" value="UniProtKB-KW"/>
</dbReference>
<dbReference type="InterPro" id="IPR056223">
    <property type="entry name" value="PH_24"/>
</dbReference>
<feature type="compositionally biased region" description="Polar residues" evidence="4">
    <location>
        <begin position="492"/>
        <end position="504"/>
    </location>
</feature>
<evidence type="ECO:0000256" key="2">
    <source>
        <dbReference type="ARBA" id="ARBA00022763"/>
    </source>
</evidence>
<feature type="compositionally biased region" description="Low complexity" evidence="4">
    <location>
        <begin position="1659"/>
        <end position="1697"/>
    </location>
</feature>
<feature type="compositionally biased region" description="Basic and acidic residues" evidence="4">
    <location>
        <begin position="125"/>
        <end position="137"/>
    </location>
</feature>
<dbReference type="InterPro" id="IPR051579">
    <property type="entry name" value="DDR_Transcriptional_Reg"/>
</dbReference>
<feature type="compositionally biased region" description="Basic and acidic residues" evidence="4">
    <location>
        <begin position="296"/>
        <end position="306"/>
    </location>
</feature>
<evidence type="ECO:0000259" key="5">
    <source>
        <dbReference type="Pfam" id="PF24340"/>
    </source>
</evidence>
<dbReference type="Pfam" id="PF24345">
    <property type="entry name" value="PH_24"/>
    <property type="match status" value="1"/>
</dbReference>
<feature type="compositionally biased region" description="Pro residues" evidence="4">
    <location>
        <begin position="1189"/>
        <end position="1199"/>
    </location>
</feature>
<evidence type="ECO:0000259" key="6">
    <source>
        <dbReference type="Pfam" id="PF24344"/>
    </source>
</evidence>
<feature type="region of interest" description="Disordered" evidence="4">
    <location>
        <begin position="1150"/>
        <end position="1354"/>
    </location>
</feature>
<evidence type="ECO:0000256" key="4">
    <source>
        <dbReference type="SAM" id="MobiDB-lite"/>
    </source>
</evidence>
<keyword evidence="3" id="KW-0539">Nucleus</keyword>
<feature type="compositionally biased region" description="Basic and acidic residues" evidence="4">
    <location>
        <begin position="389"/>
        <end position="410"/>
    </location>
</feature>
<feature type="compositionally biased region" description="Basic and acidic residues" evidence="4">
    <location>
        <begin position="68"/>
        <end position="97"/>
    </location>
</feature>
<dbReference type="EMBL" id="CP120627">
    <property type="protein sequence ID" value="WEW54793.1"/>
    <property type="molecule type" value="Genomic_DNA"/>
</dbReference>